<reference evidence="3" key="1">
    <citation type="submission" date="2021-06" db="EMBL/GenBank/DDBJ databases">
        <authorList>
            <person name="Kallberg Y."/>
            <person name="Tangrot J."/>
            <person name="Rosling A."/>
        </authorList>
    </citation>
    <scope>NUCLEOTIDE SEQUENCE</scope>
    <source>
        <strain evidence="3">87-6 pot B 2015</strain>
    </source>
</reference>
<sequence length="327" mass="37971">MAIEYFPRLSQDFSQLLDDAEDCDIIIRIGENSSIKEFHAHSIILKSRSPYFKTSLSQNWITKIDNVIDFNKPNISPIIFGKTMTNLSNWNKNDFKALKGVLNQFIAHIRFFEISTKEFYKNIWPLKKVLPEALFEDIVSFYMTNTIPNQHILTPRHGKSPKEFIARNPKDVKYNFNLIYRGSRDGYDTNIMRNKCDGQGACILIIKTNMDETIIGVYDPLGWSINCSSWGQADCWSNTTESFLFSLGNGKDLKNFKISRVVNSNYAIYENIFHYLPLSFGDRDLVINNNAGTCNRTYYESSILDTNNFTIEEMEIHKFYKERLKSL</sequence>
<dbReference type="PANTHER" id="PTHR23354">
    <property type="entry name" value="NUCLEOLAR PROTEIN 7/ESTROGEN RECEPTOR COACTIVATOR-RELATED"/>
    <property type="match status" value="1"/>
</dbReference>
<evidence type="ECO:0000259" key="2">
    <source>
        <dbReference type="PROSITE" id="PS51886"/>
    </source>
</evidence>
<evidence type="ECO:0000313" key="4">
    <source>
        <dbReference type="Proteomes" id="UP000789375"/>
    </source>
</evidence>
<organism evidence="3 4">
    <name type="scientific">Funneliformis mosseae</name>
    <name type="common">Endomycorrhizal fungus</name>
    <name type="synonym">Glomus mosseae</name>
    <dbReference type="NCBI Taxonomy" id="27381"/>
    <lineage>
        <taxon>Eukaryota</taxon>
        <taxon>Fungi</taxon>
        <taxon>Fungi incertae sedis</taxon>
        <taxon>Mucoromycota</taxon>
        <taxon>Glomeromycotina</taxon>
        <taxon>Glomeromycetes</taxon>
        <taxon>Glomerales</taxon>
        <taxon>Glomeraceae</taxon>
        <taxon>Funneliformis</taxon>
    </lineage>
</organism>
<dbReference type="Proteomes" id="UP000789375">
    <property type="component" value="Unassembled WGS sequence"/>
</dbReference>
<keyword evidence="4" id="KW-1185">Reference proteome</keyword>
<dbReference type="SUPFAM" id="SSF54695">
    <property type="entry name" value="POZ domain"/>
    <property type="match status" value="1"/>
</dbReference>
<proteinExistence type="predicted"/>
<feature type="domain" description="TLDc" evidence="2">
    <location>
        <begin position="151"/>
        <end position="320"/>
    </location>
</feature>
<dbReference type="InterPro" id="IPR006571">
    <property type="entry name" value="TLDc_dom"/>
</dbReference>
<gene>
    <name evidence="3" type="ORF">FMOSSE_LOCUS14689</name>
</gene>
<accession>A0A9N9I1P0</accession>
<name>A0A9N9I1P0_FUNMO</name>
<dbReference type="SMART" id="SM00584">
    <property type="entry name" value="TLDc"/>
    <property type="match status" value="1"/>
</dbReference>
<dbReference type="PANTHER" id="PTHR23354:SF122">
    <property type="entry name" value="GTPASE-ACTIVATING PROTEIN SKYWALKER"/>
    <property type="match status" value="1"/>
</dbReference>
<dbReference type="PROSITE" id="PS51886">
    <property type="entry name" value="TLDC"/>
    <property type="match status" value="1"/>
</dbReference>
<dbReference type="Pfam" id="PF07534">
    <property type="entry name" value="TLD"/>
    <property type="match status" value="1"/>
</dbReference>
<feature type="domain" description="BTB" evidence="1">
    <location>
        <begin position="23"/>
        <end position="79"/>
    </location>
</feature>
<dbReference type="PROSITE" id="PS50097">
    <property type="entry name" value="BTB"/>
    <property type="match status" value="1"/>
</dbReference>
<evidence type="ECO:0000259" key="1">
    <source>
        <dbReference type="PROSITE" id="PS50097"/>
    </source>
</evidence>
<comment type="caution">
    <text evidence="3">The sequence shown here is derived from an EMBL/GenBank/DDBJ whole genome shotgun (WGS) entry which is preliminary data.</text>
</comment>
<dbReference type="InterPro" id="IPR011333">
    <property type="entry name" value="SKP1/BTB/POZ_sf"/>
</dbReference>
<dbReference type="Gene3D" id="3.30.710.10">
    <property type="entry name" value="Potassium Channel Kv1.1, Chain A"/>
    <property type="match status" value="1"/>
</dbReference>
<protein>
    <submittedName>
        <fullName evidence="3">995_t:CDS:1</fullName>
    </submittedName>
</protein>
<dbReference type="AlphaFoldDB" id="A0A9N9I1P0"/>
<evidence type="ECO:0000313" key="3">
    <source>
        <dbReference type="EMBL" id="CAG8716710.1"/>
    </source>
</evidence>
<dbReference type="InterPro" id="IPR000210">
    <property type="entry name" value="BTB/POZ_dom"/>
</dbReference>
<dbReference type="Pfam" id="PF00651">
    <property type="entry name" value="BTB"/>
    <property type="match status" value="1"/>
</dbReference>
<dbReference type="CDD" id="cd18186">
    <property type="entry name" value="BTB_POZ_ZBTB_KLHL-like"/>
    <property type="match status" value="1"/>
</dbReference>
<dbReference type="EMBL" id="CAJVPP010012135">
    <property type="protein sequence ID" value="CAG8716710.1"/>
    <property type="molecule type" value="Genomic_DNA"/>
</dbReference>